<keyword evidence="3" id="KW-1185">Reference proteome</keyword>
<reference evidence="2" key="1">
    <citation type="journal article" date="2023" name="Mol. Phylogenet. Evol.">
        <title>Genome-scale phylogeny and comparative genomics of the fungal order Sordariales.</title>
        <authorList>
            <person name="Hensen N."/>
            <person name="Bonometti L."/>
            <person name="Westerberg I."/>
            <person name="Brannstrom I.O."/>
            <person name="Guillou S."/>
            <person name="Cros-Aarteil S."/>
            <person name="Calhoun S."/>
            <person name="Haridas S."/>
            <person name="Kuo A."/>
            <person name="Mondo S."/>
            <person name="Pangilinan J."/>
            <person name="Riley R."/>
            <person name="LaButti K."/>
            <person name="Andreopoulos B."/>
            <person name="Lipzen A."/>
            <person name="Chen C."/>
            <person name="Yan M."/>
            <person name="Daum C."/>
            <person name="Ng V."/>
            <person name="Clum A."/>
            <person name="Steindorff A."/>
            <person name="Ohm R.A."/>
            <person name="Martin F."/>
            <person name="Silar P."/>
            <person name="Natvig D.O."/>
            <person name="Lalanne C."/>
            <person name="Gautier V."/>
            <person name="Ament-Velasquez S.L."/>
            <person name="Kruys A."/>
            <person name="Hutchinson M.I."/>
            <person name="Powell A.J."/>
            <person name="Barry K."/>
            <person name="Miller A.N."/>
            <person name="Grigoriev I.V."/>
            <person name="Debuchy R."/>
            <person name="Gladieux P."/>
            <person name="Hiltunen Thoren M."/>
            <person name="Johannesson H."/>
        </authorList>
    </citation>
    <scope>NUCLEOTIDE SEQUENCE</scope>
    <source>
        <strain evidence="2">CBS 232.78</strain>
    </source>
</reference>
<name>A0AAE0U768_9PEZI</name>
<protein>
    <submittedName>
        <fullName evidence="2">Uncharacterized protein</fullName>
    </submittedName>
</protein>
<dbReference type="AlphaFoldDB" id="A0AAE0U768"/>
<dbReference type="Proteomes" id="UP001285441">
    <property type="component" value="Unassembled WGS sequence"/>
</dbReference>
<sequence>MQLSIIIPFIAALALSTSASAKVGESGFVKLPRQDRYICDYRVWGQPGCDVQESNLGVGTITQSNLDICYSFNDDVVKSINLTNSVPDCSFVVFGETECQGKGEHVRFLGGCVSADDIINLTWSSYFVTCLNKAIH</sequence>
<organism evidence="2 3">
    <name type="scientific">Podospora didyma</name>
    <dbReference type="NCBI Taxonomy" id="330526"/>
    <lineage>
        <taxon>Eukaryota</taxon>
        <taxon>Fungi</taxon>
        <taxon>Dikarya</taxon>
        <taxon>Ascomycota</taxon>
        <taxon>Pezizomycotina</taxon>
        <taxon>Sordariomycetes</taxon>
        <taxon>Sordariomycetidae</taxon>
        <taxon>Sordariales</taxon>
        <taxon>Podosporaceae</taxon>
        <taxon>Podospora</taxon>
    </lineage>
</organism>
<proteinExistence type="predicted"/>
<feature type="signal peptide" evidence="1">
    <location>
        <begin position="1"/>
        <end position="21"/>
    </location>
</feature>
<evidence type="ECO:0000256" key="1">
    <source>
        <dbReference type="SAM" id="SignalP"/>
    </source>
</evidence>
<evidence type="ECO:0000313" key="3">
    <source>
        <dbReference type="Proteomes" id="UP001285441"/>
    </source>
</evidence>
<reference evidence="2" key="2">
    <citation type="submission" date="2023-06" db="EMBL/GenBank/DDBJ databases">
        <authorList>
            <consortium name="Lawrence Berkeley National Laboratory"/>
            <person name="Haridas S."/>
            <person name="Hensen N."/>
            <person name="Bonometti L."/>
            <person name="Westerberg I."/>
            <person name="Brannstrom I.O."/>
            <person name="Guillou S."/>
            <person name="Cros-Aarteil S."/>
            <person name="Calhoun S."/>
            <person name="Kuo A."/>
            <person name="Mondo S."/>
            <person name="Pangilinan J."/>
            <person name="Riley R."/>
            <person name="LaButti K."/>
            <person name="Andreopoulos B."/>
            <person name="Lipzen A."/>
            <person name="Chen C."/>
            <person name="Yanf M."/>
            <person name="Daum C."/>
            <person name="Ng V."/>
            <person name="Clum A."/>
            <person name="Steindorff A."/>
            <person name="Ohm R."/>
            <person name="Martin F."/>
            <person name="Silar P."/>
            <person name="Natvig D."/>
            <person name="Lalanne C."/>
            <person name="Gautier V."/>
            <person name="Ament-velasquez S.L."/>
            <person name="Kruys A."/>
            <person name="Hutchinson M.I."/>
            <person name="Powell A.J."/>
            <person name="Barry K."/>
            <person name="Miller A.N."/>
            <person name="Grigoriev I.V."/>
            <person name="Debuchy R."/>
            <person name="Gladieux P."/>
            <person name="Thoren M.H."/>
            <person name="Johannesson H."/>
        </authorList>
    </citation>
    <scope>NUCLEOTIDE SEQUENCE</scope>
    <source>
        <strain evidence="2">CBS 232.78</strain>
    </source>
</reference>
<feature type="chain" id="PRO_5042014224" evidence="1">
    <location>
        <begin position="22"/>
        <end position="136"/>
    </location>
</feature>
<keyword evidence="1" id="KW-0732">Signal</keyword>
<gene>
    <name evidence="2" type="ORF">B0H63DRAFT_443673</name>
</gene>
<comment type="caution">
    <text evidence="2">The sequence shown here is derived from an EMBL/GenBank/DDBJ whole genome shotgun (WGS) entry which is preliminary data.</text>
</comment>
<evidence type="ECO:0000313" key="2">
    <source>
        <dbReference type="EMBL" id="KAK3393427.1"/>
    </source>
</evidence>
<accession>A0AAE0U768</accession>
<dbReference type="EMBL" id="JAULSW010000001">
    <property type="protein sequence ID" value="KAK3393427.1"/>
    <property type="molecule type" value="Genomic_DNA"/>
</dbReference>